<accession>A0AAN7YMN0</accession>
<dbReference type="EMBL" id="JAVRRL010000062">
    <property type="protein sequence ID" value="KAK5109559.1"/>
    <property type="molecule type" value="Genomic_DNA"/>
</dbReference>
<name>A0AAN7YMN0_9PEZI</name>
<organism evidence="3 4">
    <name type="scientific">Meristemomyces frigidus</name>
    <dbReference type="NCBI Taxonomy" id="1508187"/>
    <lineage>
        <taxon>Eukaryota</taxon>
        <taxon>Fungi</taxon>
        <taxon>Dikarya</taxon>
        <taxon>Ascomycota</taxon>
        <taxon>Pezizomycotina</taxon>
        <taxon>Dothideomycetes</taxon>
        <taxon>Dothideomycetidae</taxon>
        <taxon>Mycosphaerellales</taxon>
        <taxon>Teratosphaeriaceae</taxon>
        <taxon>Meristemomyces</taxon>
    </lineage>
</organism>
<evidence type="ECO:0000256" key="2">
    <source>
        <dbReference type="SAM" id="Phobius"/>
    </source>
</evidence>
<evidence type="ECO:0000313" key="3">
    <source>
        <dbReference type="EMBL" id="KAK5109559.1"/>
    </source>
</evidence>
<feature type="region of interest" description="Disordered" evidence="1">
    <location>
        <begin position="1"/>
        <end position="32"/>
    </location>
</feature>
<keyword evidence="2" id="KW-0812">Transmembrane</keyword>
<comment type="caution">
    <text evidence="3">The sequence shown here is derived from an EMBL/GenBank/DDBJ whole genome shotgun (WGS) entry which is preliminary data.</text>
</comment>
<evidence type="ECO:0000256" key="1">
    <source>
        <dbReference type="SAM" id="MobiDB-lite"/>
    </source>
</evidence>
<dbReference type="AlphaFoldDB" id="A0AAN7YMN0"/>
<proteinExistence type="predicted"/>
<protein>
    <recommendedName>
        <fullName evidence="5">MFS maltose permease</fullName>
    </recommendedName>
</protein>
<dbReference type="Proteomes" id="UP001310890">
    <property type="component" value="Unassembled WGS sequence"/>
</dbReference>
<evidence type="ECO:0008006" key="5">
    <source>
        <dbReference type="Google" id="ProtNLM"/>
    </source>
</evidence>
<feature type="transmembrane region" description="Helical" evidence="2">
    <location>
        <begin position="98"/>
        <end position="121"/>
    </location>
</feature>
<keyword evidence="2" id="KW-1133">Transmembrane helix</keyword>
<reference evidence="3" key="1">
    <citation type="submission" date="2023-08" db="EMBL/GenBank/DDBJ databases">
        <title>Black Yeasts Isolated from many extreme environments.</title>
        <authorList>
            <person name="Coleine C."/>
            <person name="Stajich J.E."/>
            <person name="Selbmann L."/>
        </authorList>
    </citation>
    <scope>NUCLEOTIDE SEQUENCE</scope>
    <source>
        <strain evidence="3">CCFEE 5401</strain>
    </source>
</reference>
<evidence type="ECO:0000313" key="4">
    <source>
        <dbReference type="Proteomes" id="UP001310890"/>
    </source>
</evidence>
<sequence>MSSTMRSRHISRTRIPSSHPLRPPNTTTLRTSQARPLIQLTHRFCLSLSHRPITRPQLPYLVQPSLRPTGSFLGPNPHLARLISTETRSYISEQVYLAVKWTAIIWVFGILGGIAYLGLIIELQERANPTPEEWSFWSRWALRGARGQISAGETSGFVDWASAGASLRRCLARLEDRTRDGKGLRDVEEGGILIEGVGRAGLDISAQSWPWRSGYFEVIMGCAAAAEQMDSMVLDESRGLVFPREMVIGPSNPDPRPIPSYMPTAPLEENCVRPCEVPEIFYLRVLTATGFTTRQKLDAALAYANWLEFKGLQDSAEEMYKWGIDIAKAGLPNNTKMNSFIDPKTNVLKAETSTATTSNLLHATTALAVHHARTNNLASALPILLSVLRARRSAPESIVPPTQHFPTLTQPQTDISAATNFLSNLFTPASKYPPPPPSGDLPVTRESSKPTCEESELMLYIGEILFATSYAKSASQEGLGWTRQAVTVAEANLQTYIAEPKDREKCKACLATGVGNWETMLQRLAEQESASATREGGRDAGWFEWRGWFSQDGGAKGKAIEELSTGMIGEELRRVGELKERIAREGTVGDMAKVRGAPGGGGTGLWVGG</sequence>
<feature type="compositionally biased region" description="Basic residues" evidence="1">
    <location>
        <begin position="1"/>
        <end position="12"/>
    </location>
</feature>
<gene>
    <name evidence="3" type="ORF">LTR62_006910</name>
</gene>
<keyword evidence="2" id="KW-0472">Membrane</keyword>